<dbReference type="InterPro" id="IPR010496">
    <property type="entry name" value="AL/BT2_dom"/>
</dbReference>
<comment type="caution">
    <text evidence="3">The sequence shown here is derived from an EMBL/GenBank/DDBJ whole genome shotgun (WGS) entry which is preliminary data.</text>
</comment>
<dbReference type="EMBL" id="NBWU01000005">
    <property type="protein sequence ID" value="PCE63620.1"/>
    <property type="molecule type" value="Genomic_DNA"/>
</dbReference>
<protein>
    <submittedName>
        <fullName evidence="3">Glycosyl hydrolase</fullName>
    </submittedName>
</protein>
<feature type="domain" description="3-keto-alpha-glucoside-1,2-lyase/3-keto-2-hydroxy-glucal hydratase" evidence="2">
    <location>
        <begin position="56"/>
        <end position="244"/>
    </location>
</feature>
<sequence length="246" mass="27917">MKKKGIVLMAFLAILGVQCKTEKKAEAKEEAATAETTQETSQANTDGWVSLTEPGSWRGYNMEKLPSNWKIENGVIECFGEAGDVGGDIISTEQYESFELELEWKISKAGNSGVFYHVVEDTKYHSPYQTGAEYQVLDDVGFPDPIEDWQKTGANYAMHVANDKKVLKPVGEWNSTRIIFNNGKVEHWLNGAKIVEFDKYTDDWKERRNSGKWEDFPDYGKANSGYLGLQDHGSGVWFRKVRVRRL</sequence>
<reference evidence="3 4" key="1">
    <citation type="submission" date="2017-04" db="EMBL/GenBank/DDBJ databases">
        <title>A new member of the family Flavobacteriaceae isolated from ascidians.</title>
        <authorList>
            <person name="Chen L."/>
        </authorList>
    </citation>
    <scope>NUCLEOTIDE SEQUENCE [LARGE SCALE GENOMIC DNA]</scope>
    <source>
        <strain evidence="3 4">HQA918</strain>
    </source>
</reference>
<gene>
    <name evidence="3" type="ORF">B7P33_15305</name>
</gene>
<dbReference type="GO" id="GO:0016787">
    <property type="term" value="F:hydrolase activity"/>
    <property type="evidence" value="ECO:0007669"/>
    <property type="project" value="UniProtKB-KW"/>
</dbReference>
<dbReference type="Gene3D" id="2.60.120.560">
    <property type="entry name" value="Exo-inulinase, domain 1"/>
    <property type="match status" value="1"/>
</dbReference>
<dbReference type="RefSeq" id="WP_245871829.1">
    <property type="nucleotide sequence ID" value="NZ_NBWU01000005.1"/>
</dbReference>
<name>A0A2A4G6L4_9FLAO</name>
<dbReference type="AlphaFoldDB" id="A0A2A4G6L4"/>
<feature type="region of interest" description="Disordered" evidence="1">
    <location>
        <begin position="29"/>
        <end position="48"/>
    </location>
</feature>
<organism evidence="3 4">
    <name type="scientific">Sediminicola luteus</name>
    <dbReference type="NCBI Taxonomy" id="319238"/>
    <lineage>
        <taxon>Bacteria</taxon>
        <taxon>Pseudomonadati</taxon>
        <taxon>Bacteroidota</taxon>
        <taxon>Flavobacteriia</taxon>
        <taxon>Flavobacteriales</taxon>
        <taxon>Flavobacteriaceae</taxon>
        <taxon>Sediminicola</taxon>
    </lineage>
</organism>
<evidence type="ECO:0000313" key="3">
    <source>
        <dbReference type="EMBL" id="PCE63620.1"/>
    </source>
</evidence>
<evidence type="ECO:0000259" key="2">
    <source>
        <dbReference type="Pfam" id="PF06439"/>
    </source>
</evidence>
<evidence type="ECO:0000256" key="1">
    <source>
        <dbReference type="SAM" id="MobiDB-lite"/>
    </source>
</evidence>
<proteinExistence type="predicted"/>
<accession>A0A2A4G6L4</accession>
<keyword evidence="4" id="KW-1185">Reference proteome</keyword>
<evidence type="ECO:0000313" key="4">
    <source>
        <dbReference type="Proteomes" id="UP000219559"/>
    </source>
</evidence>
<dbReference type="Pfam" id="PF06439">
    <property type="entry name" value="3keto-disac_hyd"/>
    <property type="match status" value="1"/>
</dbReference>
<dbReference type="Proteomes" id="UP000219559">
    <property type="component" value="Unassembled WGS sequence"/>
</dbReference>
<keyword evidence="3" id="KW-0378">Hydrolase</keyword>
<feature type="compositionally biased region" description="Polar residues" evidence="1">
    <location>
        <begin position="38"/>
        <end position="47"/>
    </location>
</feature>